<reference evidence="3" key="1">
    <citation type="submission" date="2020-01" db="EMBL/GenBank/DDBJ databases">
        <authorList>
            <consortium name="DOE Joint Genome Institute"/>
            <person name="Haridas S."/>
            <person name="Albert R."/>
            <person name="Binder M."/>
            <person name="Bloem J."/>
            <person name="Labutti K."/>
            <person name="Salamov A."/>
            <person name="Andreopoulos B."/>
            <person name="Baker S.E."/>
            <person name="Barry K."/>
            <person name="Bills G."/>
            <person name="Bluhm B.H."/>
            <person name="Cannon C."/>
            <person name="Castanera R."/>
            <person name="Culley D.E."/>
            <person name="Daum C."/>
            <person name="Ezra D."/>
            <person name="Gonzalez J.B."/>
            <person name="Henrissat B."/>
            <person name="Kuo A."/>
            <person name="Liang C."/>
            <person name="Lipzen A."/>
            <person name="Lutzoni F."/>
            <person name="Magnuson J."/>
            <person name="Mondo S."/>
            <person name="Nolan M."/>
            <person name="Ohm R."/>
            <person name="Pangilinan J."/>
            <person name="Park H.-J."/>
            <person name="Ramirez L."/>
            <person name="Alfaro M."/>
            <person name="Sun H."/>
            <person name="Tritt A."/>
            <person name="Yoshinaga Y."/>
            <person name="Zwiers L.-H."/>
            <person name="Turgeon B.G."/>
            <person name="Goodwin S.B."/>
            <person name="Spatafora J.W."/>
            <person name="Crous P.W."/>
            <person name="Grigoriev I.V."/>
        </authorList>
    </citation>
    <scope>NUCLEOTIDE SEQUENCE</scope>
    <source>
        <strain evidence="3">CBS 342.82</strain>
    </source>
</reference>
<evidence type="ECO:0000313" key="2">
    <source>
        <dbReference type="Proteomes" id="UP000504637"/>
    </source>
</evidence>
<keyword evidence="2" id="KW-1185">Reference proteome</keyword>
<dbReference type="RefSeq" id="XP_033457001.1">
    <property type="nucleotide sequence ID" value="XM_033605622.1"/>
</dbReference>
<dbReference type="OrthoDB" id="5398371at2759"/>
<accession>A0A6J3LW16</accession>
<evidence type="ECO:0000256" key="1">
    <source>
        <dbReference type="SAM" id="MobiDB-lite"/>
    </source>
</evidence>
<reference evidence="3" key="3">
    <citation type="submission" date="2025-08" db="UniProtKB">
        <authorList>
            <consortium name="RefSeq"/>
        </authorList>
    </citation>
    <scope>IDENTIFICATION</scope>
    <source>
        <strain evidence="3">CBS 342.82</strain>
    </source>
</reference>
<protein>
    <recommendedName>
        <fullName evidence="4">BTB domain-containing protein</fullName>
    </recommendedName>
</protein>
<proteinExistence type="predicted"/>
<reference evidence="3" key="2">
    <citation type="submission" date="2020-04" db="EMBL/GenBank/DDBJ databases">
        <authorList>
            <consortium name="NCBI Genome Project"/>
        </authorList>
    </citation>
    <scope>NUCLEOTIDE SEQUENCE</scope>
    <source>
        <strain evidence="3">CBS 342.82</strain>
    </source>
</reference>
<feature type="compositionally biased region" description="Basic residues" evidence="1">
    <location>
        <begin position="1"/>
        <end position="12"/>
    </location>
</feature>
<sequence>MVTPKKSQRVGTKKPSNGPSPAVEIIVPVIEEPKVEIQVDLSLEISHADLSHTVGANTAILKAKSAYFNNLLSERFDEGSKITSTHAKLREKYGDIAAAPSEELPVVHIEDLGRLSEVKSIAALCNDFFNMLHGINLPQEPPPPVANLANLTIVADRFDAVGALRNCVQQRKILRAIDRKTTSRAELGLTEEKTRQRMLIAVFLDDAQWLERYSTRMIGNGWVGGVAAETSALWWDLPMRLEEELAFRRECILETFQSLQMFYLTLYTSRERQCKLGYDSSPQCDTFQLGELIRYFTRIGTIQIHGTIIPTDEAPTHTYEGTLLDLVHTFRQVSEYQIDKHHNHCGIRTRILPILDALVLLCSFVGIHGEDWRTSRFEDAWLDAKRPLRCTKKDLQLPVSIPRIEKYARVRRFFTAVERDWSDDVSVVHLPAKLSL</sequence>
<feature type="region of interest" description="Disordered" evidence="1">
    <location>
        <begin position="1"/>
        <end position="21"/>
    </location>
</feature>
<evidence type="ECO:0008006" key="4">
    <source>
        <dbReference type="Google" id="ProtNLM"/>
    </source>
</evidence>
<dbReference type="AlphaFoldDB" id="A0A6J3LW16"/>
<gene>
    <name evidence="3" type="ORF">K489DRAFT_383519</name>
</gene>
<dbReference type="Proteomes" id="UP000504637">
    <property type="component" value="Unplaced"/>
</dbReference>
<dbReference type="GeneID" id="54363422"/>
<name>A0A6J3LW16_9PEZI</name>
<organism evidence="3">
    <name type="scientific">Dissoconium aciculare CBS 342.82</name>
    <dbReference type="NCBI Taxonomy" id="1314786"/>
    <lineage>
        <taxon>Eukaryota</taxon>
        <taxon>Fungi</taxon>
        <taxon>Dikarya</taxon>
        <taxon>Ascomycota</taxon>
        <taxon>Pezizomycotina</taxon>
        <taxon>Dothideomycetes</taxon>
        <taxon>Dothideomycetidae</taxon>
        <taxon>Mycosphaerellales</taxon>
        <taxon>Dissoconiaceae</taxon>
        <taxon>Dissoconium</taxon>
    </lineage>
</organism>
<evidence type="ECO:0000313" key="3">
    <source>
        <dbReference type="RefSeq" id="XP_033457001.1"/>
    </source>
</evidence>